<proteinExistence type="predicted"/>
<keyword evidence="3" id="KW-1185">Reference proteome</keyword>
<evidence type="ECO:0000313" key="2">
    <source>
        <dbReference type="EMBL" id="DAD41192.1"/>
    </source>
</evidence>
<dbReference type="EMBL" id="DUZY01000005">
    <property type="protein sequence ID" value="DAD41192.1"/>
    <property type="molecule type" value="Genomic_DNA"/>
</dbReference>
<evidence type="ECO:0000313" key="3">
    <source>
        <dbReference type="Proteomes" id="UP000607653"/>
    </source>
</evidence>
<dbReference type="Proteomes" id="UP000607653">
    <property type="component" value="Unassembled WGS sequence"/>
</dbReference>
<evidence type="ECO:0000256" key="1">
    <source>
        <dbReference type="SAM" id="MobiDB-lite"/>
    </source>
</evidence>
<organism evidence="2 3">
    <name type="scientific">Nelumbo nucifera</name>
    <name type="common">Sacred lotus</name>
    <dbReference type="NCBI Taxonomy" id="4432"/>
    <lineage>
        <taxon>Eukaryota</taxon>
        <taxon>Viridiplantae</taxon>
        <taxon>Streptophyta</taxon>
        <taxon>Embryophyta</taxon>
        <taxon>Tracheophyta</taxon>
        <taxon>Spermatophyta</taxon>
        <taxon>Magnoliopsida</taxon>
        <taxon>Proteales</taxon>
        <taxon>Nelumbonaceae</taxon>
        <taxon>Nelumbo</taxon>
    </lineage>
</organism>
<name>A0A822Z7Z5_NELNU</name>
<reference evidence="2 3" key="1">
    <citation type="journal article" date="2020" name="Mol. Biol. Evol.">
        <title>Distinct Expression and Methylation Patterns for Genes with Different Fates following a Single Whole-Genome Duplication in Flowering Plants.</title>
        <authorList>
            <person name="Shi T."/>
            <person name="Rahmani R.S."/>
            <person name="Gugger P.F."/>
            <person name="Wang M."/>
            <person name="Li H."/>
            <person name="Zhang Y."/>
            <person name="Li Z."/>
            <person name="Wang Q."/>
            <person name="Van de Peer Y."/>
            <person name="Marchal K."/>
            <person name="Chen J."/>
        </authorList>
    </citation>
    <scope>NUCLEOTIDE SEQUENCE [LARGE SCALE GENOMIC DNA]</scope>
    <source>
        <tissue evidence="2">Leaf</tissue>
    </source>
</reference>
<dbReference type="AlphaFoldDB" id="A0A822Z7Z5"/>
<accession>A0A822Z7Z5</accession>
<comment type="caution">
    <text evidence="2">The sequence shown here is derived from an EMBL/GenBank/DDBJ whole genome shotgun (WGS) entry which is preliminary data.</text>
</comment>
<gene>
    <name evidence="2" type="ORF">HUJ06_015515</name>
</gene>
<protein>
    <submittedName>
        <fullName evidence="2">Uncharacterized protein</fullName>
    </submittedName>
</protein>
<feature type="region of interest" description="Disordered" evidence="1">
    <location>
        <begin position="1"/>
        <end position="20"/>
    </location>
</feature>
<sequence length="106" mass="11807">MRAGPYRSHRAGPDTIPTLVANSIGDLSQDQVQREERMERLRAETSAKEWQLEEELSRLQESMVAPPLSELLRWGGMLRLQECQFRAATRGGTSEAIGERGGATPV</sequence>